<evidence type="ECO:0000313" key="3">
    <source>
        <dbReference type="Proteomes" id="UP000828390"/>
    </source>
</evidence>
<organism evidence="2 3">
    <name type="scientific">Dreissena polymorpha</name>
    <name type="common">Zebra mussel</name>
    <name type="synonym">Mytilus polymorpha</name>
    <dbReference type="NCBI Taxonomy" id="45954"/>
    <lineage>
        <taxon>Eukaryota</taxon>
        <taxon>Metazoa</taxon>
        <taxon>Spiralia</taxon>
        <taxon>Lophotrochozoa</taxon>
        <taxon>Mollusca</taxon>
        <taxon>Bivalvia</taxon>
        <taxon>Autobranchia</taxon>
        <taxon>Heteroconchia</taxon>
        <taxon>Euheterodonta</taxon>
        <taxon>Imparidentia</taxon>
        <taxon>Neoheterodontei</taxon>
        <taxon>Myida</taxon>
        <taxon>Dreissenoidea</taxon>
        <taxon>Dreissenidae</taxon>
        <taxon>Dreissena</taxon>
    </lineage>
</organism>
<reference evidence="2" key="2">
    <citation type="submission" date="2020-11" db="EMBL/GenBank/DDBJ databases">
        <authorList>
            <person name="McCartney M.A."/>
            <person name="Auch B."/>
            <person name="Kono T."/>
            <person name="Mallez S."/>
            <person name="Becker A."/>
            <person name="Gohl D.M."/>
            <person name="Silverstein K.A.T."/>
            <person name="Koren S."/>
            <person name="Bechman K.B."/>
            <person name="Herman A."/>
            <person name="Abrahante J.E."/>
            <person name="Garbe J."/>
        </authorList>
    </citation>
    <scope>NUCLEOTIDE SEQUENCE</scope>
    <source>
        <strain evidence="2">Duluth1</strain>
        <tissue evidence="2">Whole animal</tissue>
    </source>
</reference>
<dbReference type="EMBL" id="JAIWYP010000002">
    <property type="protein sequence ID" value="KAH3861082.1"/>
    <property type="molecule type" value="Genomic_DNA"/>
</dbReference>
<evidence type="ECO:0000313" key="2">
    <source>
        <dbReference type="EMBL" id="KAH3861082.1"/>
    </source>
</evidence>
<dbReference type="AlphaFoldDB" id="A0A9D4LLV9"/>
<accession>A0A9D4LLV9</accession>
<name>A0A9D4LLV9_DREPO</name>
<keyword evidence="3" id="KW-1185">Reference proteome</keyword>
<gene>
    <name evidence="2" type="ORF">DPMN_024010</name>
</gene>
<evidence type="ECO:0000256" key="1">
    <source>
        <dbReference type="SAM" id="MobiDB-lite"/>
    </source>
</evidence>
<comment type="caution">
    <text evidence="2">The sequence shown here is derived from an EMBL/GenBank/DDBJ whole genome shotgun (WGS) entry which is preliminary data.</text>
</comment>
<sequence length="177" mass="19291">MLKLAQTDQPTDQQTNRQGKNNMSPTTITCTLKLTPYRNFKFETSPKLKAMDTITGHYDINVRAVWGSIVTGNGASHLKEVMATMGAPNELLAAGAEERRLAIEDNCFHQGVPAITVVADGVGYFENPELKAGGQGAAGPSKLLDSTHLKTSTYTQENWKKMFTNCLQTDGRTPDAE</sequence>
<protein>
    <submittedName>
        <fullName evidence="2">Uncharacterized protein</fullName>
    </submittedName>
</protein>
<reference evidence="2" key="1">
    <citation type="journal article" date="2019" name="bioRxiv">
        <title>The Genome of the Zebra Mussel, Dreissena polymorpha: A Resource for Invasive Species Research.</title>
        <authorList>
            <person name="McCartney M.A."/>
            <person name="Auch B."/>
            <person name="Kono T."/>
            <person name="Mallez S."/>
            <person name="Zhang Y."/>
            <person name="Obille A."/>
            <person name="Becker A."/>
            <person name="Abrahante J.E."/>
            <person name="Garbe J."/>
            <person name="Badalamenti J.P."/>
            <person name="Herman A."/>
            <person name="Mangelson H."/>
            <person name="Liachko I."/>
            <person name="Sullivan S."/>
            <person name="Sone E.D."/>
            <person name="Koren S."/>
            <person name="Silverstein K.A.T."/>
            <person name="Beckman K.B."/>
            <person name="Gohl D.M."/>
        </authorList>
    </citation>
    <scope>NUCLEOTIDE SEQUENCE</scope>
    <source>
        <strain evidence="2">Duluth1</strain>
        <tissue evidence="2">Whole animal</tissue>
    </source>
</reference>
<dbReference type="Proteomes" id="UP000828390">
    <property type="component" value="Unassembled WGS sequence"/>
</dbReference>
<proteinExistence type="predicted"/>
<feature type="region of interest" description="Disordered" evidence="1">
    <location>
        <begin position="1"/>
        <end position="25"/>
    </location>
</feature>